<dbReference type="Pfam" id="PF01872">
    <property type="entry name" value="RibD_C"/>
    <property type="match status" value="1"/>
</dbReference>
<sequence>MLSATRFYFILLLSGSGCLLFLEAGAWTIPVPFRIRRRYKKINRTVSFSSDRNAKQNESFSTRSIHGITLKIAVDAKGAAADLGAKVQERFTCDASLDMVHRLRASCQAVLVGKGTVQADDPSLLVRRNVTVTQQPLRVVLDPSLSLFCRPSPSAPSYQLFYDGYKTVVFYTIDATTTTTTIKKYLSEAVHFRRVPTTEDGSISLTAVLHILSDEFKVHHLMIEGGPFTAQQFLQQKLIDRCIRVQAPIQFTDQPLNAGMTDDLLHNTAGLVYLGSACLGVDSVSYWSRPGLPWPSLHLEDWP</sequence>
<comment type="caution">
    <text evidence="5">The sequence shown here is derived from an EMBL/GenBank/DDBJ whole genome shotgun (WGS) entry which is preliminary data.</text>
</comment>
<dbReference type="OrthoDB" id="5432at2759"/>
<dbReference type="InterPro" id="IPR024072">
    <property type="entry name" value="DHFR-like_dom_sf"/>
</dbReference>
<dbReference type="InterPro" id="IPR002734">
    <property type="entry name" value="RibDG_C"/>
</dbReference>
<protein>
    <recommendedName>
        <fullName evidence="4">Bacterial bifunctional deaminase-reductase C-terminal domain-containing protein</fullName>
    </recommendedName>
</protein>
<dbReference type="EMBL" id="BDSP01000044">
    <property type="protein sequence ID" value="GAX11685.1"/>
    <property type="molecule type" value="Genomic_DNA"/>
</dbReference>
<dbReference type="PROSITE" id="PS51257">
    <property type="entry name" value="PROKAR_LIPOPROTEIN"/>
    <property type="match status" value="1"/>
</dbReference>
<name>A0A1Z5JCH2_FISSO</name>
<dbReference type="InterPro" id="IPR050765">
    <property type="entry name" value="Riboflavin_Biosynth_HTPR"/>
</dbReference>
<dbReference type="PANTHER" id="PTHR38011:SF7">
    <property type="entry name" value="2,5-DIAMINO-6-RIBOSYLAMINO-4(3H)-PYRIMIDINONE 5'-PHOSPHATE REDUCTASE"/>
    <property type="match status" value="1"/>
</dbReference>
<gene>
    <name evidence="5" type="ORF">FisN_7Lh053</name>
</gene>
<evidence type="ECO:0000313" key="5">
    <source>
        <dbReference type="EMBL" id="GAX11685.1"/>
    </source>
</evidence>
<evidence type="ECO:0000256" key="1">
    <source>
        <dbReference type="ARBA" id="ARBA00005104"/>
    </source>
</evidence>
<dbReference type="Proteomes" id="UP000198406">
    <property type="component" value="Unassembled WGS sequence"/>
</dbReference>
<dbReference type="InParanoid" id="A0A1Z5JCH2"/>
<feature type="domain" description="Bacterial bifunctional deaminase-reductase C-terminal" evidence="4">
    <location>
        <begin position="71"/>
        <end position="249"/>
    </location>
</feature>
<organism evidence="5 6">
    <name type="scientific">Fistulifera solaris</name>
    <name type="common">Oleaginous diatom</name>
    <dbReference type="NCBI Taxonomy" id="1519565"/>
    <lineage>
        <taxon>Eukaryota</taxon>
        <taxon>Sar</taxon>
        <taxon>Stramenopiles</taxon>
        <taxon>Ochrophyta</taxon>
        <taxon>Bacillariophyta</taxon>
        <taxon>Bacillariophyceae</taxon>
        <taxon>Bacillariophycidae</taxon>
        <taxon>Naviculales</taxon>
        <taxon>Naviculaceae</taxon>
        <taxon>Fistulifera</taxon>
    </lineage>
</organism>
<evidence type="ECO:0000256" key="2">
    <source>
        <dbReference type="ARBA" id="ARBA00022857"/>
    </source>
</evidence>
<keyword evidence="2" id="KW-0521">NADP</keyword>
<accession>A0A1Z5JCH2</accession>
<evidence type="ECO:0000313" key="6">
    <source>
        <dbReference type="Proteomes" id="UP000198406"/>
    </source>
</evidence>
<dbReference type="Gene3D" id="3.40.430.10">
    <property type="entry name" value="Dihydrofolate Reductase, subunit A"/>
    <property type="match status" value="1"/>
</dbReference>
<dbReference type="SUPFAM" id="SSF53597">
    <property type="entry name" value="Dihydrofolate reductase-like"/>
    <property type="match status" value="1"/>
</dbReference>
<dbReference type="GO" id="GO:0009231">
    <property type="term" value="P:riboflavin biosynthetic process"/>
    <property type="evidence" value="ECO:0007669"/>
    <property type="project" value="InterPro"/>
</dbReference>
<proteinExistence type="predicted"/>
<dbReference type="AlphaFoldDB" id="A0A1Z5JCH2"/>
<reference evidence="5 6" key="1">
    <citation type="journal article" date="2015" name="Plant Cell">
        <title>Oil accumulation by the oleaginous diatom Fistulifera solaris as revealed by the genome and transcriptome.</title>
        <authorList>
            <person name="Tanaka T."/>
            <person name="Maeda Y."/>
            <person name="Veluchamy A."/>
            <person name="Tanaka M."/>
            <person name="Abida H."/>
            <person name="Marechal E."/>
            <person name="Bowler C."/>
            <person name="Muto M."/>
            <person name="Sunaga Y."/>
            <person name="Tanaka M."/>
            <person name="Yoshino T."/>
            <person name="Taniguchi T."/>
            <person name="Fukuda Y."/>
            <person name="Nemoto M."/>
            <person name="Matsumoto M."/>
            <person name="Wong P.S."/>
            <person name="Aburatani S."/>
            <person name="Fujibuchi W."/>
        </authorList>
    </citation>
    <scope>NUCLEOTIDE SEQUENCE [LARGE SCALE GENOMIC DNA]</scope>
    <source>
        <strain evidence="5 6">JPCC DA0580</strain>
    </source>
</reference>
<dbReference type="PANTHER" id="PTHR38011">
    <property type="entry name" value="DIHYDROFOLATE REDUCTASE FAMILY PROTEIN (AFU_ORTHOLOGUE AFUA_8G06820)"/>
    <property type="match status" value="1"/>
</dbReference>
<comment type="pathway">
    <text evidence="1">Cofactor biosynthesis; riboflavin biosynthesis.</text>
</comment>
<evidence type="ECO:0000259" key="4">
    <source>
        <dbReference type="Pfam" id="PF01872"/>
    </source>
</evidence>
<dbReference type="GO" id="GO:0008703">
    <property type="term" value="F:5-amino-6-(5-phosphoribosylamino)uracil reductase activity"/>
    <property type="evidence" value="ECO:0007669"/>
    <property type="project" value="InterPro"/>
</dbReference>
<evidence type="ECO:0000256" key="3">
    <source>
        <dbReference type="ARBA" id="ARBA00023002"/>
    </source>
</evidence>
<keyword evidence="6" id="KW-1185">Reference proteome</keyword>
<keyword evidence="3" id="KW-0560">Oxidoreductase</keyword>